<name>A0A098BRK1_9NOCA</name>
<gene>
    <name evidence="2" type="ORF">RHRU231_820128</name>
</gene>
<evidence type="ECO:0000256" key="1">
    <source>
        <dbReference type="SAM" id="MobiDB-lite"/>
    </source>
</evidence>
<protein>
    <submittedName>
        <fullName evidence="2">Uncharacterized protein</fullName>
    </submittedName>
</protein>
<dbReference type="AlphaFoldDB" id="A0A098BRK1"/>
<evidence type="ECO:0000313" key="2">
    <source>
        <dbReference type="EMBL" id="CDZ91358.1"/>
    </source>
</evidence>
<feature type="compositionally biased region" description="Low complexity" evidence="1">
    <location>
        <begin position="181"/>
        <end position="198"/>
    </location>
</feature>
<feature type="region of interest" description="Disordered" evidence="1">
    <location>
        <begin position="243"/>
        <end position="289"/>
    </location>
</feature>
<dbReference type="EMBL" id="CCSD01000097">
    <property type="protein sequence ID" value="CDZ91358.1"/>
    <property type="molecule type" value="Genomic_DNA"/>
</dbReference>
<organism evidence="2 3">
    <name type="scientific">Rhodococcus ruber</name>
    <dbReference type="NCBI Taxonomy" id="1830"/>
    <lineage>
        <taxon>Bacteria</taxon>
        <taxon>Bacillati</taxon>
        <taxon>Actinomycetota</taxon>
        <taxon>Actinomycetes</taxon>
        <taxon>Mycobacteriales</taxon>
        <taxon>Nocardiaceae</taxon>
        <taxon>Rhodococcus</taxon>
    </lineage>
</organism>
<reference evidence="2 3" key="1">
    <citation type="journal article" date="2014" name="Genome Announc.">
        <title>Draft Genome Sequence of Propane- and Butane-Oxidizing Actinobacterium Rhodococcus ruber IEGM 231.</title>
        <authorList>
            <person name="Ivshina I.B."/>
            <person name="Kuyukina M.S."/>
            <person name="Krivoruchko A.V."/>
            <person name="Barbe V."/>
            <person name="Fischer C."/>
        </authorList>
    </citation>
    <scope>NUCLEOTIDE SEQUENCE [LARGE SCALE GENOMIC DNA]</scope>
</reference>
<feature type="compositionally biased region" description="Basic and acidic residues" evidence="1">
    <location>
        <begin position="269"/>
        <end position="289"/>
    </location>
</feature>
<proteinExistence type="predicted"/>
<sequence>MDFTLRGLHAGDSLTAPTCARSTARPAVAATGGLPGARRTDRTVASGLTAHPVRGGAVAHQGEVLTGKVVGHEGARPPLGGGEVASAVAQVAPGGQGRVVDVVGIGDAVAVRVHAPTGPGLGNELHGPDGPVENRITVEAAPVGVADLGQSGPAVEGHAADRRVDAAVGGDGGAVVPAVPALDASDAGEGRPGETAVGARGGEGGGGVTVGLERGAGYAECLGLRRGPVPQLIGGAAWGVDVDRRDGGAGYGRDAVGDRDARLAWAPDRNPDDHEDRRSDRAEQDARPR</sequence>
<dbReference type="Proteomes" id="UP000042997">
    <property type="component" value="Unassembled WGS sequence"/>
</dbReference>
<evidence type="ECO:0000313" key="3">
    <source>
        <dbReference type="Proteomes" id="UP000042997"/>
    </source>
</evidence>
<feature type="region of interest" description="Disordered" evidence="1">
    <location>
        <begin position="181"/>
        <end position="206"/>
    </location>
</feature>
<accession>A0A098BRK1</accession>